<dbReference type="GO" id="GO:0004674">
    <property type="term" value="F:protein serine/threonine kinase activity"/>
    <property type="evidence" value="ECO:0007669"/>
    <property type="project" value="TreeGrafter"/>
</dbReference>
<dbReference type="Proteomes" id="UP000011705">
    <property type="component" value="Chromosome"/>
</dbReference>
<keyword evidence="3" id="KW-0418">Kinase</keyword>
<evidence type="ECO:0000256" key="3">
    <source>
        <dbReference type="ARBA" id="ARBA00022777"/>
    </source>
</evidence>
<dbReference type="GO" id="GO:0005829">
    <property type="term" value="C:cytosol"/>
    <property type="evidence" value="ECO:0007669"/>
    <property type="project" value="TreeGrafter"/>
</dbReference>
<dbReference type="PANTHER" id="PTHR37419:SF1">
    <property type="entry name" value="SERINE_THREONINE-PROTEIN KINASE TOXIN HIPA"/>
    <property type="match status" value="1"/>
</dbReference>
<dbReference type="PANTHER" id="PTHR37419">
    <property type="entry name" value="SERINE/THREONINE-PROTEIN KINASE TOXIN HIPA"/>
    <property type="match status" value="1"/>
</dbReference>
<comment type="similarity">
    <text evidence="1">Belongs to the HipA Ser/Thr kinase family.</text>
</comment>
<dbReference type="PATRIC" id="fig|999432.5.peg.1988"/>
<dbReference type="AlphaFoldDB" id="A0A0E2E357"/>
<sequence>MNCLCCGKPIKDNNESSGWHKTCIKKFFTTTVIPEIEITDSVLEELAKESTNKGYTIPGVQKKLSLYLSKEVYPRLTVVNYPTGYILKPQVKEFRALPEAEHLVMSMADKAKIRTVPHALVKSKDSYAYITKRIDRVFSKDSNVKLIAMEDFCQLDLRLTLDKYKSSYERCGNIIKKYSSRSGLDMTELFYRLVFSFIVGNSDMHLKNFSLIESESGSGEYHLSPAYDLLPVNVIMPEDKEEFALPINGKKRNIHRKDFLIFAAGCGIAKLAAEKMIEQLVFMVPVFIDMCCNSLMPQDMKEAFIELVDKRVSALR</sequence>
<evidence type="ECO:0000259" key="4">
    <source>
        <dbReference type="Pfam" id="PF07804"/>
    </source>
</evidence>
<dbReference type="HOGENOM" id="CLU_070311_0_0_12"/>
<evidence type="ECO:0000256" key="1">
    <source>
        <dbReference type="ARBA" id="ARBA00010164"/>
    </source>
</evidence>
<keyword evidence="2" id="KW-0808">Transferase</keyword>
<dbReference type="InterPro" id="IPR012893">
    <property type="entry name" value="HipA-like_C"/>
</dbReference>
<accession>A0A0E2E357</accession>
<dbReference type="RefSeq" id="WP_002685221.1">
    <property type="nucleotide sequence ID" value="NZ_CM001795.1"/>
</dbReference>
<reference evidence="5" key="1">
    <citation type="submission" date="2012-01" db="EMBL/GenBank/DDBJ databases">
        <title>The Genome Sequence of Treponema denticola H-22.</title>
        <authorList>
            <consortium name="The Broad Institute Genome Sequencing Platform"/>
            <person name="Earl A."/>
            <person name="Ward D."/>
            <person name="Feldgarden M."/>
            <person name="Gevers D."/>
            <person name="Blanton J.M."/>
            <person name="Fenno C.J."/>
            <person name="Baranova O.V."/>
            <person name="Mathney J."/>
            <person name="Dewhirst F.E."/>
            <person name="Izard J."/>
            <person name="Young S.K."/>
            <person name="Zeng Q."/>
            <person name="Gargeya S."/>
            <person name="Fitzgerald M."/>
            <person name="Haas B."/>
            <person name="Abouelleil A."/>
            <person name="Alvarado L."/>
            <person name="Arachchi H.M."/>
            <person name="Berlin A."/>
            <person name="Chapman S.B."/>
            <person name="Gearin G."/>
            <person name="Goldberg J."/>
            <person name="Griggs A."/>
            <person name="Gujja S."/>
            <person name="Hansen M."/>
            <person name="Heiman D."/>
            <person name="Howarth C."/>
            <person name="Larimer J."/>
            <person name="Lui A."/>
            <person name="MacDonald P.J.P."/>
            <person name="McCowen C."/>
            <person name="Montmayeur A."/>
            <person name="Murphy C."/>
            <person name="Neiman D."/>
            <person name="Pearson M."/>
            <person name="Priest M."/>
            <person name="Roberts A."/>
            <person name="Saif S."/>
            <person name="Shea T."/>
            <person name="Sisk P."/>
            <person name="Stolte C."/>
            <person name="Sykes S."/>
            <person name="Wortman J."/>
            <person name="Nusbaum C."/>
            <person name="Birren B."/>
        </authorList>
    </citation>
    <scope>NUCLEOTIDE SEQUENCE [LARGE SCALE GENOMIC DNA]</scope>
    <source>
        <strain evidence="5">H-22</strain>
    </source>
</reference>
<gene>
    <name evidence="5" type="ORF">HMPREF9726_01916</name>
</gene>
<evidence type="ECO:0000313" key="5">
    <source>
        <dbReference type="EMBL" id="EMB31536.1"/>
    </source>
</evidence>
<organism evidence="5">
    <name type="scientific">Treponema denticola H-22</name>
    <dbReference type="NCBI Taxonomy" id="999432"/>
    <lineage>
        <taxon>Bacteria</taxon>
        <taxon>Pseudomonadati</taxon>
        <taxon>Spirochaetota</taxon>
        <taxon>Spirochaetia</taxon>
        <taxon>Spirochaetales</taxon>
        <taxon>Treponemataceae</taxon>
        <taxon>Treponema</taxon>
    </lineage>
</organism>
<name>A0A0E2E357_TREDN</name>
<dbReference type="InterPro" id="IPR052028">
    <property type="entry name" value="HipA_Ser/Thr_kinase"/>
</dbReference>
<evidence type="ECO:0000256" key="2">
    <source>
        <dbReference type="ARBA" id="ARBA00022679"/>
    </source>
</evidence>
<comment type="caution">
    <text evidence="5">The sequence shown here is derived from an EMBL/GenBank/DDBJ whole genome shotgun (WGS) entry which is preliminary data.</text>
</comment>
<proteinExistence type="inferred from homology"/>
<dbReference type="Gene3D" id="1.10.1070.20">
    <property type="match status" value="1"/>
</dbReference>
<dbReference type="Pfam" id="PF07804">
    <property type="entry name" value="HipA_C"/>
    <property type="match status" value="1"/>
</dbReference>
<dbReference type="EMBL" id="AGDV01000020">
    <property type="protein sequence ID" value="EMB31536.1"/>
    <property type="molecule type" value="Genomic_DNA"/>
</dbReference>
<protein>
    <recommendedName>
        <fullName evidence="4">HipA-like C-terminal domain-containing protein</fullName>
    </recommendedName>
</protein>
<feature type="domain" description="HipA-like C-terminal" evidence="4">
    <location>
        <begin position="57"/>
        <end position="281"/>
    </location>
</feature>